<evidence type="ECO:0000256" key="1">
    <source>
        <dbReference type="SAM" id="Phobius"/>
    </source>
</evidence>
<proteinExistence type="predicted"/>
<keyword evidence="1" id="KW-0472">Membrane</keyword>
<dbReference type="AlphaFoldDB" id="M4VAE3"/>
<keyword evidence="1" id="KW-1133">Transmembrane helix</keyword>
<gene>
    <name evidence="2" type="ORF">A11Q_1224</name>
</gene>
<evidence type="ECO:0000313" key="3">
    <source>
        <dbReference type="Proteomes" id="UP000012040"/>
    </source>
</evidence>
<dbReference type="Proteomes" id="UP000012040">
    <property type="component" value="Chromosome"/>
</dbReference>
<protein>
    <submittedName>
        <fullName evidence="2">Uncharacterized protein</fullName>
    </submittedName>
</protein>
<dbReference type="PATRIC" id="fig|1184267.3.peg.1239"/>
<dbReference type="STRING" id="1184267.A11Q_1224"/>
<feature type="transmembrane region" description="Helical" evidence="1">
    <location>
        <begin position="12"/>
        <end position="35"/>
    </location>
</feature>
<dbReference type="EMBL" id="CP003537">
    <property type="protein sequence ID" value="AGH95440.1"/>
    <property type="molecule type" value="Genomic_DNA"/>
</dbReference>
<reference evidence="2 3" key="1">
    <citation type="journal article" date="2013" name="ISME J.">
        <title>By their genes ye shall know them: genomic signatures of predatory bacteria.</title>
        <authorList>
            <person name="Pasternak Z."/>
            <person name="Pietrokovski S."/>
            <person name="Rotem O."/>
            <person name="Gophna U."/>
            <person name="Lurie-Weinberger M.N."/>
            <person name="Jurkevitch E."/>
        </authorList>
    </citation>
    <scope>NUCLEOTIDE SEQUENCE [LARGE SCALE GENOMIC DNA]</scope>
    <source>
        <strain evidence="2 3">JSS</strain>
    </source>
</reference>
<dbReference type="HOGENOM" id="CLU_3040792_0_0_7"/>
<keyword evidence="3" id="KW-1185">Reference proteome</keyword>
<evidence type="ECO:0000313" key="2">
    <source>
        <dbReference type="EMBL" id="AGH95440.1"/>
    </source>
</evidence>
<dbReference type="RefSeq" id="WP_015469930.1">
    <property type="nucleotide sequence ID" value="NC_020813.1"/>
</dbReference>
<name>M4VAE3_9BACT</name>
<accession>M4VAE3</accession>
<keyword evidence="1" id="KW-0812">Transmembrane</keyword>
<sequence length="58" mass="6683">MLRQAFAYFSDAHLTVLGFLLFFGTFLGVLIWTFMVQETSFYQQLSMQPLKDGGENEP</sequence>
<dbReference type="KEGG" id="bex:A11Q_1224"/>
<organism evidence="2 3">
    <name type="scientific">Pseudobdellovibrio exovorus JSS</name>
    <dbReference type="NCBI Taxonomy" id="1184267"/>
    <lineage>
        <taxon>Bacteria</taxon>
        <taxon>Pseudomonadati</taxon>
        <taxon>Bdellovibrionota</taxon>
        <taxon>Bdellovibrionia</taxon>
        <taxon>Bdellovibrionales</taxon>
        <taxon>Pseudobdellovibrionaceae</taxon>
        <taxon>Pseudobdellovibrio</taxon>
    </lineage>
</organism>